<name>A0ABR1IU66_9AGAR</name>
<dbReference type="InterPro" id="IPR008942">
    <property type="entry name" value="ENTH_VHS"/>
</dbReference>
<accession>A0ABR1IU66</accession>
<gene>
    <name evidence="3" type="ORF">VKT23_017320</name>
</gene>
<feature type="compositionally biased region" description="Polar residues" evidence="1">
    <location>
        <begin position="531"/>
        <end position="545"/>
    </location>
</feature>
<proteinExistence type="predicted"/>
<dbReference type="InterPro" id="IPR045007">
    <property type="entry name" value="LSB5"/>
</dbReference>
<evidence type="ECO:0000313" key="4">
    <source>
        <dbReference type="Proteomes" id="UP001498398"/>
    </source>
</evidence>
<dbReference type="Pfam" id="PF00790">
    <property type="entry name" value="VHS"/>
    <property type="match status" value="1"/>
</dbReference>
<sequence>MKKILFGSKPKQQDKDPIPQQHTPIHHQHAVYRDEDEYHLVETPSPRSPSPSGRPSHQLQPRKSAPVPRILKALDPDAPQDHQDHQKRDANKWFAGWNRDRDRDRDKQWQTTDKDSTALTRMIGFLTATSSEDWTLVLEVCEAASASDANAKEAVKALRREFKYGEPSAQLSAARLWAIMLRNSSDLFINQTTSRKFLDTLEDLIRNPATNPVVKERVLDVIAAAAYASASKKDSTGFRGLWRRVKSPDKPDEGIPFDTDDAMFNPPITGHPSVYDPTSPPYPGSVAPGTVVPMDLPPPKEEKEKPEKKHRPSDHKSHRKKKPKDKIIPLDEDIRRLFQECKIGIGNASLLGQAVGHTKPEELVLDEGKGKDVISEFRLKCISSQELIAAQIPWATAGAERSRREKDREKMLLRSQDTGRKRTISQSSINVINALNNSNPSSKTGSTTSIPLSLNALEEDFDEQTTEERLLGALLEANEELLGALQQYDDLKRLAEEKRVERRSRKEKRGVPPPSPAFEDSTSMPVKANTRARTPSPAGSFTTSPLPNPHPAGARSQTPTIRDRPGSRPSSVLMMHANGDLLVPSAPPAPAGPRSPSHSQTSHSHGIRSTSRTPSPRTPVLETAFTNGRHDVHVNVLDTLESLSRVNIGHKKLDSEEDDVQTPVKPSEKALGKRRVVEESVAETTQDERKNDGWGVDQDDLYDSHGELSPHLGGHPTGNGGIAIHENYGAKGGDLDDRSSLHGDESDSDDSRDREEYDRSRWMLKQMMHPPVHFVYDAVAERTKEWLKEGMKGIELQKESGMKEAAIVGM</sequence>
<comment type="caution">
    <text evidence="3">The sequence shown here is derived from an EMBL/GenBank/DDBJ whole genome shotgun (WGS) entry which is preliminary data.</text>
</comment>
<dbReference type="SUPFAM" id="SSF48464">
    <property type="entry name" value="ENTH/VHS domain"/>
    <property type="match status" value="1"/>
</dbReference>
<evidence type="ECO:0000256" key="1">
    <source>
        <dbReference type="SAM" id="MobiDB-lite"/>
    </source>
</evidence>
<feature type="compositionally biased region" description="Low complexity" evidence="1">
    <location>
        <begin position="608"/>
        <end position="619"/>
    </location>
</feature>
<evidence type="ECO:0000313" key="3">
    <source>
        <dbReference type="EMBL" id="KAK7440071.1"/>
    </source>
</evidence>
<dbReference type="PROSITE" id="PS50179">
    <property type="entry name" value="VHS"/>
    <property type="match status" value="1"/>
</dbReference>
<feature type="region of interest" description="Disordered" evidence="1">
    <location>
        <begin position="499"/>
        <end position="626"/>
    </location>
</feature>
<feature type="region of interest" description="Disordered" evidence="1">
    <location>
        <begin position="1"/>
        <end position="67"/>
    </location>
</feature>
<dbReference type="InterPro" id="IPR002014">
    <property type="entry name" value="VHS_dom"/>
</dbReference>
<dbReference type="PANTHER" id="PTHR47789">
    <property type="entry name" value="LAS SEVENTEEN-BINDING PROTEIN 5"/>
    <property type="match status" value="1"/>
</dbReference>
<dbReference type="Proteomes" id="UP001498398">
    <property type="component" value="Unassembled WGS sequence"/>
</dbReference>
<protein>
    <recommendedName>
        <fullName evidence="2">VHS domain-containing protein</fullName>
    </recommendedName>
</protein>
<dbReference type="CDD" id="cd16980">
    <property type="entry name" value="VHS_Lsb5"/>
    <property type="match status" value="1"/>
</dbReference>
<dbReference type="SMART" id="SM00288">
    <property type="entry name" value="VHS"/>
    <property type="match status" value="1"/>
</dbReference>
<feature type="compositionally biased region" description="Basic and acidic residues" evidence="1">
    <location>
        <begin position="298"/>
        <end position="307"/>
    </location>
</feature>
<reference evidence="3 4" key="1">
    <citation type="submission" date="2024-01" db="EMBL/GenBank/DDBJ databases">
        <title>A draft genome for the cacao thread blight pathogen Marasmiellus scandens.</title>
        <authorList>
            <person name="Baruah I.K."/>
            <person name="Leung J."/>
            <person name="Bukari Y."/>
            <person name="Amoako-Attah I."/>
            <person name="Meinhardt L.W."/>
            <person name="Bailey B.A."/>
            <person name="Cohen S.P."/>
        </authorList>
    </citation>
    <scope>NUCLEOTIDE SEQUENCE [LARGE SCALE GENOMIC DNA]</scope>
    <source>
        <strain evidence="3 4">GH-19</strain>
    </source>
</reference>
<evidence type="ECO:0000259" key="2">
    <source>
        <dbReference type="PROSITE" id="PS50179"/>
    </source>
</evidence>
<feature type="region of interest" description="Disordered" evidence="1">
    <location>
        <begin position="249"/>
        <end position="328"/>
    </location>
</feature>
<feature type="compositionally biased region" description="Basic residues" evidence="1">
    <location>
        <begin position="308"/>
        <end position="324"/>
    </location>
</feature>
<dbReference type="Gene3D" id="1.25.40.90">
    <property type="match status" value="1"/>
</dbReference>
<feature type="domain" description="VHS" evidence="2">
    <location>
        <begin position="131"/>
        <end position="246"/>
    </location>
</feature>
<feature type="compositionally biased region" description="Basic and acidic residues" evidence="1">
    <location>
        <begin position="733"/>
        <end position="755"/>
    </location>
</feature>
<keyword evidence="4" id="KW-1185">Reference proteome</keyword>
<organism evidence="3 4">
    <name type="scientific">Marasmiellus scandens</name>
    <dbReference type="NCBI Taxonomy" id="2682957"/>
    <lineage>
        <taxon>Eukaryota</taxon>
        <taxon>Fungi</taxon>
        <taxon>Dikarya</taxon>
        <taxon>Basidiomycota</taxon>
        <taxon>Agaricomycotina</taxon>
        <taxon>Agaricomycetes</taxon>
        <taxon>Agaricomycetidae</taxon>
        <taxon>Agaricales</taxon>
        <taxon>Marasmiineae</taxon>
        <taxon>Omphalotaceae</taxon>
        <taxon>Marasmiellus</taxon>
    </lineage>
</organism>
<dbReference type="EMBL" id="JBANRG010000070">
    <property type="protein sequence ID" value="KAK7440071.1"/>
    <property type="molecule type" value="Genomic_DNA"/>
</dbReference>
<feature type="region of interest" description="Disordered" evidence="1">
    <location>
        <begin position="654"/>
        <end position="755"/>
    </location>
</feature>
<dbReference type="PANTHER" id="PTHR47789:SF2">
    <property type="entry name" value="VHS DOMAIN-CONTAINING PROTEIN"/>
    <property type="match status" value="1"/>
</dbReference>
<feature type="compositionally biased region" description="Basic and acidic residues" evidence="1">
    <location>
        <begin position="31"/>
        <end position="40"/>
    </location>
</feature>
<feature type="compositionally biased region" description="Basic and acidic residues" evidence="1">
    <location>
        <begin position="666"/>
        <end position="678"/>
    </location>
</feature>